<proteinExistence type="predicted"/>
<protein>
    <submittedName>
        <fullName evidence="1">LysE family translocator</fullName>
    </submittedName>
</protein>
<organism evidence="1 2">
    <name type="scientific">Paenibacillus mesotrionivorans</name>
    <dbReference type="NCBI Taxonomy" id="3160968"/>
    <lineage>
        <taxon>Bacteria</taxon>
        <taxon>Bacillati</taxon>
        <taxon>Bacillota</taxon>
        <taxon>Bacilli</taxon>
        <taxon>Bacillales</taxon>
        <taxon>Paenibacillaceae</taxon>
        <taxon>Paenibacillus</taxon>
    </lineage>
</organism>
<accession>A0ACC7P3T5</accession>
<sequence length="195" mass="20992">MSILIAMCLYSLSMSISPGPVNMTILSGAVNFGFKRSFSFITGATVGFTLLLIAVGLGVSAWVGRLPAFDDFLRVAGTGYMCYIGCKIIVSRPDLESRENGPPTFSHGFLMQLLNPKAWIACLSGTAAFSLNTSAVRLWAFVAIYLIICYLSLAAWGYLGSKMQFLARVKNGIRIFNLSAGGALITVAIYLFITS</sequence>
<comment type="caution">
    <text evidence="1">The sequence shown here is derived from an EMBL/GenBank/DDBJ whole genome shotgun (WGS) entry which is preliminary data.</text>
</comment>
<reference evidence="1" key="1">
    <citation type="submission" date="2024-12" db="EMBL/GenBank/DDBJ databases">
        <authorList>
            <person name="Wu N."/>
        </authorList>
    </citation>
    <scope>NUCLEOTIDE SEQUENCE</scope>
    <source>
        <strain evidence="1">P15</strain>
    </source>
</reference>
<evidence type="ECO:0000313" key="1">
    <source>
        <dbReference type="EMBL" id="MFM9331327.1"/>
    </source>
</evidence>
<name>A0ACC7P3T5_9BACL</name>
<keyword evidence="2" id="KW-1185">Reference proteome</keyword>
<dbReference type="Proteomes" id="UP001631969">
    <property type="component" value="Unassembled WGS sequence"/>
</dbReference>
<evidence type="ECO:0000313" key="2">
    <source>
        <dbReference type="Proteomes" id="UP001631969"/>
    </source>
</evidence>
<gene>
    <name evidence="1" type="ORF">ACI1P1_23820</name>
</gene>
<dbReference type="EMBL" id="JBJURJ010000018">
    <property type="protein sequence ID" value="MFM9331327.1"/>
    <property type="molecule type" value="Genomic_DNA"/>
</dbReference>